<feature type="transmembrane region" description="Helical" evidence="17">
    <location>
        <begin position="1289"/>
        <end position="1311"/>
    </location>
</feature>
<dbReference type="InterPro" id="IPR059000">
    <property type="entry name" value="ATPase_P-type_domA"/>
</dbReference>
<comment type="catalytic activity">
    <reaction evidence="13">
        <text>a 1,2-diacyl-sn-glycero-3-phosphoethanolamine(out) + ATP + H2O = a 1,2-diacyl-sn-glycero-3-phosphoethanolamine(in) + ADP + phosphate + H(+)</text>
        <dbReference type="Rhea" id="RHEA:66132"/>
        <dbReference type="ChEBI" id="CHEBI:15377"/>
        <dbReference type="ChEBI" id="CHEBI:15378"/>
        <dbReference type="ChEBI" id="CHEBI:30616"/>
        <dbReference type="ChEBI" id="CHEBI:43474"/>
        <dbReference type="ChEBI" id="CHEBI:64612"/>
        <dbReference type="ChEBI" id="CHEBI:456216"/>
    </reaction>
    <physiologicalReaction direction="left-to-right" evidence="13">
        <dbReference type="Rhea" id="RHEA:66133"/>
    </physiologicalReaction>
</comment>
<feature type="compositionally biased region" description="Polar residues" evidence="18">
    <location>
        <begin position="654"/>
        <end position="666"/>
    </location>
</feature>
<comment type="subcellular location">
    <subcellularLocation>
        <location evidence="2">Endomembrane system</location>
    </subcellularLocation>
    <subcellularLocation>
        <location evidence="1 17">Membrane</location>
        <topology evidence="1 17">Multi-pass membrane protein</topology>
    </subcellularLocation>
</comment>
<evidence type="ECO:0000259" key="19">
    <source>
        <dbReference type="Pfam" id="PF00122"/>
    </source>
</evidence>
<keyword evidence="4 17" id="KW-0812">Transmembrane</keyword>
<evidence type="ECO:0000313" key="23">
    <source>
        <dbReference type="Proteomes" id="UP000029964"/>
    </source>
</evidence>
<feature type="binding site" evidence="15">
    <location>
        <position position="571"/>
    </location>
    <ligand>
        <name>ATP</name>
        <dbReference type="ChEBI" id="CHEBI:30616"/>
    </ligand>
</feature>
<feature type="binding site" evidence="15">
    <location>
        <position position="1128"/>
    </location>
    <ligand>
        <name>ATP</name>
        <dbReference type="ChEBI" id="CHEBI:30616"/>
    </ligand>
</feature>
<dbReference type="FunFam" id="3.40.50.1000:FF:000001">
    <property type="entry name" value="Phospholipid-transporting ATPase IC"/>
    <property type="match status" value="1"/>
</dbReference>
<evidence type="ECO:0000256" key="11">
    <source>
        <dbReference type="ARBA" id="ARBA00023136"/>
    </source>
</evidence>
<evidence type="ECO:0000256" key="10">
    <source>
        <dbReference type="ARBA" id="ARBA00022989"/>
    </source>
</evidence>
<dbReference type="InterPro" id="IPR023214">
    <property type="entry name" value="HAD_sf"/>
</dbReference>
<feature type="compositionally biased region" description="Basic residues" evidence="18">
    <location>
        <begin position="89"/>
        <end position="106"/>
    </location>
</feature>
<feature type="binding site" evidence="15">
    <location>
        <position position="729"/>
    </location>
    <ligand>
        <name>ATP</name>
        <dbReference type="ChEBI" id="CHEBI:30616"/>
    </ligand>
</feature>
<dbReference type="NCBIfam" id="TIGR01652">
    <property type="entry name" value="ATPase-Plipid"/>
    <property type="match status" value="2"/>
</dbReference>
<dbReference type="PANTHER" id="PTHR24092:SF174">
    <property type="entry name" value="PHOSPHOLIPID-TRANSPORTING ATPASE DNF3-RELATED"/>
    <property type="match status" value="1"/>
</dbReference>
<dbReference type="InterPro" id="IPR001757">
    <property type="entry name" value="P_typ_ATPase"/>
</dbReference>
<feature type="domain" description="P-type ATPase N-terminal" evidence="20">
    <location>
        <begin position="165"/>
        <end position="223"/>
    </location>
</feature>
<evidence type="ECO:0000256" key="2">
    <source>
        <dbReference type="ARBA" id="ARBA00004308"/>
    </source>
</evidence>
<dbReference type="PRINTS" id="PR00119">
    <property type="entry name" value="CATATPASE"/>
</dbReference>
<dbReference type="Gene3D" id="3.40.1110.10">
    <property type="entry name" value="Calcium-transporting ATPase, cytoplasmic domain N"/>
    <property type="match status" value="1"/>
</dbReference>
<dbReference type="SUPFAM" id="SSF56784">
    <property type="entry name" value="HAD-like"/>
    <property type="match status" value="1"/>
</dbReference>
<dbReference type="GO" id="GO:0045332">
    <property type="term" value="P:phospholipid translocation"/>
    <property type="evidence" value="ECO:0007669"/>
    <property type="project" value="TreeGrafter"/>
</dbReference>
<dbReference type="EMBL" id="JPKY01000128">
    <property type="protein sequence ID" value="KFH41447.1"/>
    <property type="molecule type" value="Genomic_DNA"/>
</dbReference>
<feature type="compositionally biased region" description="Basic and acidic residues" evidence="18">
    <location>
        <begin position="19"/>
        <end position="32"/>
    </location>
</feature>
<feature type="region of interest" description="Disordered" evidence="18">
    <location>
        <begin position="267"/>
        <end position="290"/>
    </location>
</feature>
<dbReference type="GO" id="GO:0006892">
    <property type="term" value="P:post-Golgi vesicle-mediated transport"/>
    <property type="evidence" value="ECO:0007669"/>
    <property type="project" value="TreeGrafter"/>
</dbReference>
<feature type="transmembrane region" description="Helical" evidence="17">
    <location>
        <begin position="1239"/>
        <end position="1259"/>
    </location>
</feature>
<dbReference type="OrthoDB" id="377733at2759"/>
<evidence type="ECO:0000313" key="22">
    <source>
        <dbReference type="EMBL" id="KFH41447.1"/>
    </source>
</evidence>
<dbReference type="InterPro" id="IPR023298">
    <property type="entry name" value="ATPase_P-typ_TM_dom_sf"/>
</dbReference>
<keyword evidence="7 15" id="KW-0067">ATP-binding</keyword>
<feature type="compositionally biased region" description="Basic and acidic residues" evidence="18">
    <location>
        <begin position="604"/>
        <end position="614"/>
    </location>
</feature>
<feature type="binding site" evidence="16">
    <location>
        <position position="1149"/>
    </location>
    <ligand>
        <name>Mg(2+)</name>
        <dbReference type="ChEBI" id="CHEBI:18420"/>
    </ligand>
</feature>
<evidence type="ECO:0000256" key="8">
    <source>
        <dbReference type="ARBA" id="ARBA00022842"/>
    </source>
</evidence>
<feature type="region of interest" description="Disordered" evidence="18">
    <location>
        <begin position="1498"/>
        <end position="1541"/>
    </location>
</feature>
<dbReference type="Pfam" id="PF16209">
    <property type="entry name" value="PhoLip_ATPase_N"/>
    <property type="match status" value="1"/>
</dbReference>
<comment type="caution">
    <text evidence="22">The sequence shown here is derived from an EMBL/GenBank/DDBJ whole genome shotgun (WGS) entry which is preliminary data.</text>
</comment>
<feature type="binding site" evidence="16">
    <location>
        <position position="572"/>
    </location>
    <ligand>
        <name>Mg(2+)</name>
        <dbReference type="ChEBI" id="CHEBI:18420"/>
    </ligand>
</feature>
<feature type="domain" description="P-type ATPase C-terminal" evidence="21">
    <location>
        <begin position="1175"/>
        <end position="1426"/>
    </location>
</feature>
<feature type="compositionally biased region" description="Basic and acidic residues" evidence="18">
    <location>
        <begin position="1439"/>
        <end position="1448"/>
    </location>
</feature>
<dbReference type="GO" id="GO:0005886">
    <property type="term" value="C:plasma membrane"/>
    <property type="evidence" value="ECO:0007669"/>
    <property type="project" value="TreeGrafter"/>
</dbReference>
<dbReference type="FunFam" id="3.40.50.1000:FF:000172">
    <property type="entry name" value="Phospholipid-transporting ATPase"/>
    <property type="match status" value="1"/>
</dbReference>
<dbReference type="NCBIfam" id="TIGR01494">
    <property type="entry name" value="ATPase_P-type"/>
    <property type="match status" value="2"/>
</dbReference>
<evidence type="ECO:0000256" key="18">
    <source>
        <dbReference type="SAM" id="MobiDB-lite"/>
    </source>
</evidence>
<dbReference type="InterPro" id="IPR006539">
    <property type="entry name" value="P-type_ATPase_IV"/>
</dbReference>
<dbReference type="GO" id="GO:0005524">
    <property type="term" value="F:ATP binding"/>
    <property type="evidence" value="ECO:0007669"/>
    <property type="project" value="UniProtKB-UniRule"/>
</dbReference>
<dbReference type="GO" id="GO:0140326">
    <property type="term" value="F:ATPase-coupled intramembrane lipid transporter activity"/>
    <property type="evidence" value="ECO:0007669"/>
    <property type="project" value="UniProtKB-EC"/>
</dbReference>
<comment type="similarity">
    <text evidence="3 17">Belongs to the cation transport ATPase (P-type) (TC 3.A.3) family. Type IV subfamily.</text>
</comment>
<evidence type="ECO:0000256" key="14">
    <source>
        <dbReference type="PIRSR" id="PIRSR606539-1"/>
    </source>
</evidence>
<feature type="region of interest" description="Disordered" evidence="18">
    <location>
        <begin position="1439"/>
        <end position="1458"/>
    </location>
</feature>
<dbReference type="Proteomes" id="UP000029964">
    <property type="component" value="Unassembled WGS sequence"/>
</dbReference>
<evidence type="ECO:0000256" key="4">
    <source>
        <dbReference type="ARBA" id="ARBA00022692"/>
    </source>
</evidence>
<dbReference type="InterPro" id="IPR036412">
    <property type="entry name" value="HAD-like_sf"/>
</dbReference>
<dbReference type="HOGENOM" id="CLU_000846_5_2_1"/>
<feature type="region of interest" description="Disordered" evidence="18">
    <location>
        <begin position="72"/>
        <end position="110"/>
    </location>
</feature>
<feature type="region of interest" description="Disordered" evidence="18">
    <location>
        <begin position="604"/>
        <end position="676"/>
    </location>
</feature>
<dbReference type="Gene3D" id="2.70.150.10">
    <property type="entry name" value="Calcium-transporting ATPase, cytoplasmic transduction domain A"/>
    <property type="match status" value="1"/>
</dbReference>
<dbReference type="SUPFAM" id="SSF81653">
    <property type="entry name" value="Calcium ATPase, transduction domain A"/>
    <property type="match status" value="1"/>
</dbReference>
<dbReference type="SUPFAM" id="SSF81660">
    <property type="entry name" value="Metal cation-transporting ATPase, ATP-binding domain N"/>
    <property type="match status" value="1"/>
</dbReference>
<dbReference type="GO" id="GO:0016887">
    <property type="term" value="F:ATP hydrolysis activity"/>
    <property type="evidence" value="ECO:0007669"/>
    <property type="project" value="InterPro"/>
</dbReference>
<keyword evidence="10 17" id="KW-1133">Transmembrane helix</keyword>
<evidence type="ECO:0000256" key="6">
    <source>
        <dbReference type="ARBA" id="ARBA00022741"/>
    </source>
</evidence>
<feature type="transmembrane region" description="Helical" evidence="17">
    <location>
        <begin position="504"/>
        <end position="525"/>
    </location>
</feature>
<gene>
    <name evidence="22" type="ORF">ACRE_078440</name>
</gene>
<protein>
    <recommendedName>
        <fullName evidence="17">Phospholipid-transporting ATPase</fullName>
        <ecNumber evidence="17">7.6.2.1</ecNumber>
    </recommendedName>
</protein>
<dbReference type="PROSITE" id="PS00154">
    <property type="entry name" value="ATPASE_E1_E2"/>
    <property type="match status" value="1"/>
</dbReference>
<feature type="region of interest" description="Disordered" evidence="18">
    <location>
        <begin position="822"/>
        <end position="869"/>
    </location>
</feature>
<dbReference type="Gene3D" id="3.40.50.1000">
    <property type="entry name" value="HAD superfamily/HAD-like"/>
    <property type="match status" value="1"/>
</dbReference>
<dbReference type="GO" id="GO:0005802">
    <property type="term" value="C:trans-Golgi network"/>
    <property type="evidence" value="ECO:0007669"/>
    <property type="project" value="TreeGrafter"/>
</dbReference>
<feature type="transmembrane region" description="Helical" evidence="17">
    <location>
        <begin position="1351"/>
        <end position="1375"/>
    </location>
</feature>
<feature type="binding site" evidence="16">
    <location>
        <position position="1153"/>
    </location>
    <ligand>
        <name>Mg(2+)</name>
        <dbReference type="ChEBI" id="CHEBI:18420"/>
    </ligand>
</feature>
<feature type="binding site" evidence="15">
    <location>
        <position position="1122"/>
    </location>
    <ligand>
        <name>ATP</name>
        <dbReference type="ChEBI" id="CHEBI:30616"/>
    </ligand>
</feature>
<feature type="region of interest" description="Disordered" evidence="18">
    <location>
        <begin position="1"/>
        <end position="59"/>
    </location>
</feature>
<feature type="region of interest" description="Disordered" evidence="18">
    <location>
        <begin position="884"/>
        <end position="919"/>
    </location>
</feature>
<feature type="binding site" evidence="15">
    <location>
        <position position="775"/>
    </location>
    <ligand>
        <name>ATP</name>
        <dbReference type="ChEBI" id="CHEBI:30616"/>
    </ligand>
</feature>
<keyword evidence="23" id="KW-1185">Reference proteome</keyword>
<evidence type="ECO:0000256" key="9">
    <source>
        <dbReference type="ARBA" id="ARBA00022967"/>
    </source>
</evidence>
<evidence type="ECO:0000259" key="20">
    <source>
        <dbReference type="Pfam" id="PF16209"/>
    </source>
</evidence>
<comment type="catalytic activity">
    <reaction evidence="12 17">
        <text>ATP + H2O + phospholipidSide 1 = ADP + phosphate + phospholipidSide 2.</text>
        <dbReference type="EC" id="7.6.2.1"/>
    </reaction>
</comment>
<evidence type="ECO:0000256" key="3">
    <source>
        <dbReference type="ARBA" id="ARBA00008109"/>
    </source>
</evidence>
<comment type="cofactor">
    <cofactor evidence="16">
        <name>Mg(2+)</name>
        <dbReference type="ChEBI" id="CHEBI:18420"/>
    </cofactor>
</comment>
<feature type="compositionally biased region" description="Basic and acidic residues" evidence="18">
    <location>
        <begin position="279"/>
        <end position="290"/>
    </location>
</feature>
<dbReference type="Pfam" id="PF00702">
    <property type="entry name" value="Hydrolase"/>
    <property type="match status" value="1"/>
</dbReference>
<feature type="transmembrane region" description="Helical" evidence="17">
    <location>
        <begin position="462"/>
        <end position="484"/>
    </location>
</feature>
<evidence type="ECO:0000256" key="13">
    <source>
        <dbReference type="ARBA" id="ARBA00049128"/>
    </source>
</evidence>
<feature type="binding site" evidence="15">
    <location>
        <position position="1035"/>
    </location>
    <ligand>
        <name>ATP</name>
        <dbReference type="ChEBI" id="CHEBI:30616"/>
    </ligand>
</feature>
<feature type="binding site" evidence="15">
    <location>
        <position position="570"/>
    </location>
    <ligand>
        <name>ATP</name>
        <dbReference type="ChEBI" id="CHEBI:30616"/>
    </ligand>
</feature>
<evidence type="ECO:0000256" key="7">
    <source>
        <dbReference type="ARBA" id="ARBA00022840"/>
    </source>
</evidence>
<keyword evidence="8 16" id="KW-0460">Magnesium</keyword>
<feature type="binding site" evidence="15">
    <location>
        <position position="1034"/>
    </location>
    <ligand>
        <name>ATP</name>
        <dbReference type="ChEBI" id="CHEBI:30616"/>
    </ligand>
</feature>
<feature type="binding site" evidence="15">
    <location>
        <position position="572"/>
    </location>
    <ligand>
        <name>ATP</name>
        <dbReference type="ChEBI" id="CHEBI:30616"/>
    </ligand>
</feature>
<dbReference type="Pfam" id="PF13246">
    <property type="entry name" value="Cation_ATPase"/>
    <property type="match status" value="1"/>
</dbReference>
<organism evidence="22 23">
    <name type="scientific">Hapsidospora chrysogenum (strain ATCC 11550 / CBS 779.69 / DSM 880 / IAM 14645 / JCM 23072 / IMI 49137)</name>
    <name type="common">Acremonium chrysogenum</name>
    <dbReference type="NCBI Taxonomy" id="857340"/>
    <lineage>
        <taxon>Eukaryota</taxon>
        <taxon>Fungi</taxon>
        <taxon>Dikarya</taxon>
        <taxon>Ascomycota</taxon>
        <taxon>Pezizomycotina</taxon>
        <taxon>Sordariomycetes</taxon>
        <taxon>Hypocreomycetidae</taxon>
        <taxon>Hypocreales</taxon>
        <taxon>Bionectriaceae</taxon>
        <taxon>Hapsidospora</taxon>
    </lineage>
</organism>
<sequence length="1541" mass="173085">MAPGRNDRSPGLSRGRGGHGADQDDHHHDHAAGRFQRLPSAGTSLRDSGATDPSDIHNHGVASRYSLDVTLESPIQGKSGHVSQGGTRRSARRKWKSDHKRKKKTKTGPARMTWKERVAARLAALYQLIIVETILRRKPLPPSADGRHIPLNPAHVGKHGLVDERNNKPYISNFIRSSRYTIFTFLPAQLIYQFSKLGNFYFLVIGILQTIGELSTVGTWTTIAPLGAFVAFSIAKEGYDDWRRYQLDKVENRSAAWVLAHGVRQNPQNRPKRFSGKGWQKEETEVEEKKRRDLEASADVKLGTQDWIKIQWQHVQVGDIIRLHRDDGIPADIALLHATGPNGIAYIDTMALDGETNLKSKQACPLFVERCSTVEGLRSVKATVVSEDPNIDLYSYDGKVIVDDETLPLTLANVVYRGSTLRNTSMAIGVVINSGEECKIRMNASKNIHAKKPRMQSVVNKMIMIQLVGVIMLAVGFTIGYTLWKDPTERDSFYISDATVPYVEIFFGYIIMFNNLIPLSLYISLEIVKIGQFLLMQDAEMYDPVTDTPVVVNTTSTLENLGQVDYIFSDKTGTLTENIMRFRKMSVAGVACLHDMDLQKEEDDKMMQETENNKNKNKNKNKKEGKTKTLAKLTEAVTSTLQERDYDSRPSLAKTPTTTSKSQWRQSIRPGDEPEMKTEDLLDLIRRKPDTPFAQKAKHFLLCVALCHTCLPERTDDGRLEFQAANPDELALVEAARDLGYLMIDRPTNSIKLQTTNPDGSHHVETYQVLDVIEFTSKRKRMSIIVRMPDGRICVICKGADNVVQERLRLRHLAEKKAAEISRRASQRLSMEQGIAKRRQSYQGGGYASPRGSLNFSRPDPQNPREAWRASVVRRSVELTRLSRTDDAPTWQNQDLSPRVSTDNPYSARPSGVGRGQSYNSADQLVEDTAATTDAATFERCFQHVDDFASDGLRTLLYGYRYIDDDSYAEWKDIYHEAETSLVDRQERIEEASDLIEQKFELAGATAIEDKLQDGVPDTIEKLRRANIKVWMLTGDKRETAINIGHSARLCKPFSSIYVLDATLGNLAEMMRSSIAAVEQGSVPHAVVVVDGGTLATIDDNEDLAALFYELVVLVDSVICCRASPSQKASLVKTIRRRVRKCMTLAIGDGANDIGMILASHVGVGVSGREGLQAARISDYSFAQFRFLQKLLFVHGRWNYLRTGQYILATFWKEILFYLVQAHYQRFTGYSGTSLYENWSLTVFNVLFTSLAVIIPGIFEKDLAADTLLAVPELYTFGQKGLGFNYWQYLGWAVMATMGSVIIFYPAWAIYEATLFTSDTSLYAMGSVCFTVAVVFINIKLLILETHSKTIVIFGSFALTIGGWFMWMCILSQTYKPAIGIYSVRDAFLHNFGPTLSWWVIILLELAALVVLDLAVQSVRRVYFPTDVDLMQRIEKDVAKERRRKADSGEEGEGMELEQMAGVASVDVAQKQQGDEDDGWPAAAQGHGKWRCNPDYYFDHVDSRQQRQHTPEAQPKPTHQQTAGMNFSRPLSAAPPRRDHS</sequence>
<evidence type="ECO:0000256" key="17">
    <source>
        <dbReference type="RuleBase" id="RU362033"/>
    </source>
</evidence>
<evidence type="ECO:0000256" key="5">
    <source>
        <dbReference type="ARBA" id="ARBA00022723"/>
    </source>
</evidence>
<proteinExistence type="inferred from homology"/>
<accession>A0A086SWG5</accession>
<evidence type="ECO:0000259" key="21">
    <source>
        <dbReference type="Pfam" id="PF16212"/>
    </source>
</evidence>
<feature type="binding site" evidence="15">
    <location>
        <position position="954"/>
    </location>
    <ligand>
        <name>ATP</name>
        <dbReference type="ChEBI" id="CHEBI:30616"/>
    </ligand>
</feature>
<feature type="transmembrane region" description="Helical" evidence="17">
    <location>
        <begin position="1323"/>
        <end position="1344"/>
    </location>
</feature>
<keyword evidence="6 15" id="KW-0547">Nucleotide-binding</keyword>
<dbReference type="STRING" id="857340.A0A086SWG5"/>
<evidence type="ECO:0000256" key="12">
    <source>
        <dbReference type="ARBA" id="ARBA00034036"/>
    </source>
</evidence>
<evidence type="ECO:0000256" key="15">
    <source>
        <dbReference type="PIRSR" id="PIRSR606539-2"/>
    </source>
</evidence>
<evidence type="ECO:0000256" key="16">
    <source>
        <dbReference type="PIRSR" id="PIRSR606539-3"/>
    </source>
</evidence>
<feature type="binding site" evidence="15">
    <location>
        <position position="798"/>
    </location>
    <ligand>
        <name>ATP</name>
        <dbReference type="ChEBI" id="CHEBI:30616"/>
    </ligand>
</feature>
<feature type="binding site" evidence="15">
    <location>
        <position position="1152"/>
    </location>
    <ligand>
        <name>ATP</name>
        <dbReference type="ChEBI" id="CHEBI:30616"/>
    </ligand>
</feature>
<dbReference type="InterPro" id="IPR018303">
    <property type="entry name" value="ATPase_P-typ_P_site"/>
</dbReference>
<feature type="binding site" evidence="15">
    <location>
        <position position="1036"/>
    </location>
    <ligand>
        <name>ATP</name>
        <dbReference type="ChEBI" id="CHEBI:30616"/>
    </ligand>
</feature>
<dbReference type="InterPro" id="IPR008250">
    <property type="entry name" value="ATPase_P-typ_transduc_dom_A_sf"/>
</dbReference>
<reference evidence="23" key="1">
    <citation type="journal article" date="2014" name="Genome Announc.">
        <title>Genome sequence and annotation of Acremonium chrysogenum, producer of the beta-lactam antibiotic cephalosporin C.</title>
        <authorList>
            <person name="Terfehr D."/>
            <person name="Dahlmann T.A."/>
            <person name="Specht T."/>
            <person name="Zadra I."/>
            <person name="Kuernsteiner H."/>
            <person name="Kueck U."/>
        </authorList>
    </citation>
    <scope>NUCLEOTIDE SEQUENCE [LARGE SCALE GENOMIC DNA]</scope>
    <source>
        <strain evidence="23">ATCC 11550 / CBS 779.69 / DSM 880 / IAM 14645 / JCM 23072 / IMI 49137</strain>
    </source>
</reference>
<dbReference type="InterPro" id="IPR023299">
    <property type="entry name" value="ATPase_P-typ_cyto_dom_N"/>
</dbReference>
<feature type="region of interest" description="Disordered" evidence="18">
    <location>
        <begin position="1469"/>
        <end position="1488"/>
    </location>
</feature>
<evidence type="ECO:0000256" key="1">
    <source>
        <dbReference type="ARBA" id="ARBA00004141"/>
    </source>
</evidence>
<feature type="compositionally biased region" description="Polar residues" evidence="18">
    <location>
        <begin position="890"/>
        <end position="905"/>
    </location>
</feature>
<keyword evidence="11 17" id="KW-0472">Membrane</keyword>
<feature type="active site" description="4-aspartylphosphate intermediate" evidence="14">
    <location>
        <position position="570"/>
    </location>
</feature>
<dbReference type="GO" id="GO:0032456">
    <property type="term" value="P:endocytic recycling"/>
    <property type="evidence" value="ECO:0007669"/>
    <property type="project" value="TreeGrafter"/>
</dbReference>
<keyword evidence="5 16" id="KW-0479">Metal-binding</keyword>
<feature type="binding site" evidence="16">
    <location>
        <position position="570"/>
    </location>
    <ligand>
        <name>Mg(2+)</name>
        <dbReference type="ChEBI" id="CHEBI:18420"/>
    </ligand>
</feature>
<feature type="binding site" evidence="15">
    <location>
        <position position="1153"/>
    </location>
    <ligand>
        <name>ATP</name>
        <dbReference type="ChEBI" id="CHEBI:30616"/>
    </ligand>
</feature>
<keyword evidence="9 17" id="KW-1278">Translocase</keyword>
<dbReference type="InterPro" id="IPR032631">
    <property type="entry name" value="P-type_ATPase_N"/>
</dbReference>
<name>A0A086SWG5_HAPC1</name>
<feature type="domain" description="P-type ATPase A" evidence="19">
    <location>
        <begin position="303"/>
        <end position="388"/>
    </location>
</feature>
<dbReference type="Pfam" id="PF16212">
    <property type="entry name" value="PhoLip_ATPase_C"/>
    <property type="match status" value="1"/>
</dbReference>
<feature type="transmembrane region" description="Helical" evidence="17">
    <location>
        <begin position="1395"/>
        <end position="1416"/>
    </location>
</feature>
<dbReference type="PANTHER" id="PTHR24092">
    <property type="entry name" value="PROBABLE PHOSPHOLIPID-TRANSPORTING ATPASE"/>
    <property type="match status" value="1"/>
</dbReference>
<dbReference type="InterPro" id="IPR032630">
    <property type="entry name" value="P_typ_ATPase_c"/>
</dbReference>
<dbReference type="SUPFAM" id="SSF81665">
    <property type="entry name" value="Calcium ATPase, transmembrane domain M"/>
    <property type="match status" value="1"/>
</dbReference>
<dbReference type="Pfam" id="PF00122">
    <property type="entry name" value="E1-E2_ATPase"/>
    <property type="match status" value="1"/>
</dbReference>
<dbReference type="EC" id="7.6.2.1" evidence="17"/>
<dbReference type="GO" id="GO:0000287">
    <property type="term" value="F:magnesium ion binding"/>
    <property type="evidence" value="ECO:0007669"/>
    <property type="project" value="UniProtKB-UniRule"/>
</dbReference>